<dbReference type="EMBL" id="JAEUBD010001178">
    <property type="protein sequence ID" value="KAH3665141.1"/>
    <property type="molecule type" value="Genomic_DNA"/>
</dbReference>
<dbReference type="Proteomes" id="UP000788993">
    <property type="component" value="Unassembled WGS sequence"/>
</dbReference>
<reference evidence="2" key="1">
    <citation type="journal article" date="2021" name="Open Biol.">
        <title>Shared evolutionary footprints suggest mitochondrial oxidative damage underlies multiple complex I losses in fungi.</title>
        <authorList>
            <person name="Schikora-Tamarit M.A."/>
            <person name="Marcet-Houben M."/>
            <person name="Nosek J."/>
            <person name="Gabaldon T."/>
        </authorList>
    </citation>
    <scope>NUCLEOTIDE SEQUENCE</scope>
    <source>
        <strain evidence="2">NCAIM Y.01608</strain>
    </source>
</reference>
<evidence type="ECO:0000256" key="1">
    <source>
        <dbReference type="SAM" id="MobiDB-lite"/>
    </source>
</evidence>
<keyword evidence="3" id="KW-1185">Reference proteome</keyword>
<evidence type="ECO:0000313" key="2">
    <source>
        <dbReference type="EMBL" id="KAH3665141.1"/>
    </source>
</evidence>
<name>A0A9P8P4Y3_9ASCO</name>
<feature type="region of interest" description="Disordered" evidence="1">
    <location>
        <begin position="1"/>
        <end position="40"/>
    </location>
</feature>
<sequence>MDCEYVRVPDFSSSSYDGGRSSSASMDDFSGESRNSLTSSFSPEVKDAALSLVPLLSSGPDERKTFATGLFAIDLCSAGGGGGKGGAPARSVLCEF</sequence>
<dbReference type="AlphaFoldDB" id="A0A9P8P4Y3"/>
<comment type="caution">
    <text evidence="2">The sequence shown here is derived from an EMBL/GenBank/DDBJ whole genome shotgun (WGS) entry which is preliminary data.</text>
</comment>
<feature type="compositionally biased region" description="Low complexity" evidence="1">
    <location>
        <begin position="12"/>
        <end position="25"/>
    </location>
</feature>
<reference evidence="2" key="2">
    <citation type="submission" date="2021-01" db="EMBL/GenBank/DDBJ databases">
        <authorList>
            <person name="Schikora-Tamarit M.A."/>
        </authorList>
    </citation>
    <scope>NUCLEOTIDE SEQUENCE</scope>
    <source>
        <strain evidence="2">NCAIM Y.01608</strain>
    </source>
</reference>
<proteinExistence type="predicted"/>
<evidence type="ECO:0000313" key="3">
    <source>
        <dbReference type="Proteomes" id="UP000788993"/>
    </source>
</evidence>
<organism evidence="2 3">
    <name type="scientific">Ogataea polymorpha</name>
    <dbReference type="NCBI Taxonomy" id="460523"/>
    <lineage>
        <taxon>Eukaryota</taxon>
        <taxon>Fungi</taxon>
        <taxon>Dikarya</taxon>
        <taxon>Ascomycota</taxon>
        <taxon>Saccharomycotina</taxon>
        <taxon>Pichiomycetes</taxon>
        <taxon>Pichiales</taxon>
        <taxon>Pichiaceae</taxon>
        <taxon>Ogataea</taxon>
    </lineage>
</organism>
<accession>A0A9P8P4Y3</accession>
<protein>
    <submittedName>
        <fullName evidence="2">Uncharacterized protein</fullName>
    </submittedName>
</protein>
<gene>
    <name evidence="2" type="ORF">OGATHE_003956</name>
</gene>